<accession>A0A0B1SB76</accession>
<evidence type="ECO:0000313" key="2">
    <source>
        <dbReference type="Proteomes" id="UP000053660"/>
    </source>
</evidence>
<reference evidence="1 2" key="1">
    <citation type="submission" date="2014-03" db="EMBL/GenBank/DDBJ databases">
        <title>Draft genome of the hookworm Oesophagostomum dentatum.</title>
        <authorList>
            <person name="Mitreva M."/>
        </authorList>
    </citation>
    <scope>NUCLEOTIDE SEQUENCE [LARGE SCALE GENOMIC DNA]</scope>
    <source>
        <strain evidence="1 2">OD-Hann</strain>
    </source>
</reference>
<keyword evidence="2" id="KW-1185">Reference proteome</keyword>
<name>A0A0B1SB76_OESDE</name>
<organism evidence="1 2">
    <name type="scientific">Oesophagostomum dentatum</name>
    <name type="common">Nodular worm</name>
    <dbReference type="NCBI Taxonomy" id="61180"/>
    <lineage>
        <taxon>Eukaryota</taxon>
        <taxon>Metazoa</taxon>
        <taxon>Ecdysozoa</taxon>
        <taxon>Nematoda</taxon>
        <taxon>Chromadorea</taxon>
        <taxon>Rhabditida</taxon>
        <taxon>Rhabditina</taxon>
        <taxon>Rhabditomorpha</taxon>
        <taxon>Strongyloidea</taxon>
        <taxon>Strongylidae</taxon>
        <taxon>Oesophagostomum</taxon>
    </lineage>
</organism>
<protein>
    <submittedName>
        <fullName evidence="1">Uncharacterized protein</fullName>
    </submittedName>
</protein>
<sequence>MARSRRCDQNFAMGDFSGYVWKPDDGLWDASTLMRLTLMLT</sequence>
<dbReference type="AlphaFoldDB" id="A0A0B1SB76"/>
<evidence type="ECO:0000313" key="1">
    <source>
        <dbReference type="EMBL" id="KHJ82129.1"/>
    </source>
</evidence>
<dbReference type="EMBL" id="KN582012">
    <property type="protein sequence ID" value="KHJ82129.1"/>
    <property type="molecule type" value="Genomic_DNA"/>
</dbReference>
<dbReference type="Proteomes" id="UP000053660">
    <property type="component" value="Unassembled WGS sequence"/>
</dbReference>
<gene>
    <name evidence="1" type="ORF">OESDEN_18179</name>
</gene>
<proteinExistence type="predicted"/>